<dbReference type="Pfam" id="PF00353">
    <property type="entry name" value="HemolysinCabind"/>
    <property type="match status" value="5"/>
</dbReference>
<dbReference type="InterPro" id="IPR001343">
    <property type="entry name" value="Hemolysn_Ca-bd"/>
</dbReference>
<dbReference type="CDD" id="cd04277">
    <property type="entry name" value="ZnMc_serralysin_like"/>
    <property type="match status" value="1"/>
</dbReference>
<dbReference type="InterPro" id="IPR024079">
    <property type="entry name" value="MetalloPept_cat_dom_sf"/>
</dbReference>
<organism evidence="8 9">
    <name type="scientific">Pseudovibrio brasiliensis</name>
    <dbReference type="NCBI Taxonomy" id="1898042"/>
    <lineage>
        <taxon>Bacteria</taxon>
        <taxon>Pseudomonadati</taxon>
        <taxon>Pseudomonadota</taxon>
        <taxon>Alphaproteobacteria</taxon>
        <taxon>Hyphomicrobiales</taxon>
        <taxon>Stappiaceae</taxon>
        <taxon>Pseudovibrio</taxon>
    </lineage>
</organism>
<dbReference type="Pfam" id="PF08548">
    <property type="entry name" value="Peptidase_M10_C"/>
    <property type="match status" value="1"/>
</dbReference>
<dbReference type="SUPFAM" id="SSF51120">
    <property type="entry name" value="beta-Roll"/>
    <property type="match status" value="4"/>
</dbReference>
<comment type="similarity">
    <text evidence="3">Belongs to the peptidase M10B family.</text>
</comment>
<dbReference type="PRINTS" id="PR00313">
    <property type="entry name" value="CABNDNGRPT"/>
</dbReference>
<evidence type="ECO:0000256" key="3">
    <source>
        <dbReference type="ARBA" id="ARBA00009490"/>
    </source>
</evidence>
<dbReference type="PROSITE" id="PS00330">
    <property type="entry name" value="HEMOLYSIN_CALCIUM"/>
    <property type="match status" value="5"/>
</dbReference>
<dbReference type="InterPro" id="IPR018511">
    <property type="entry name" value="Hemolysin-typ_Ca-bd_CS"/>
</dbReference>
<dbReference type="Proteomes" id="UP000680706">
    <property type="component" value="Chromosome"/>
</dbReference>
<dbReference type="InterPro" id="IPR050557">
    <property type="entry name" value="RTX_toxin/Mannuronan_C5-epim"/>
</dbReference>
<evidence type="ECO:0000259" key="7">
    <source>
        <dbReference type="SMART" id="SM00235"/>
    </source>
</evidence>
<dbReference type="Gene3D" id="2.150.10.10">
    <property type="entry name" value="Serralysin-like metalloprotease, C-terminal"/>
    <property type="match status" value="3"/>
</dbReference>
<sequence>MCAFCQPGRLGCFDEDISANNLVNYTLNESSQTQWLGRQSNGQPATSASYIMFSTGSRNLDALLIGTKWNTTAVTYKFPTFKSDVSAPLIQNDGTATTSFQPMNGSWKSAVKSVFDMYESVSQLTFTEKASNDDANLVLSRTTDPSLNTAYGIFPNQNGYSFQWYKSSNYDTHPKMGSYTWHTIIHETGHTMGLAHGHSADFFGHPLSQLVDGETLSDNRDSMEFSIMTYRSYVGDDLNGYTNETWGYSQSLMMYDIAALQELYGANYETNSDDTTYTFSSATGEMFVNGIGQGKPGGNRIFRTIWDGNGEDTYDLSNYNQGIKVDLTPGKWSLFSENQQAYLGGGKFARANVFNALTHDGDTRSFIENAIGGKGNDILLGNAGDNKLSGGNGNDTLIGGEGSDTLRGGEGSDTMSGGDGNDTIYFDRSDKFWENDRKPINIGGEGSDTLILETGASFNTSNLSMYGFEKFIGADRADRVRGASDAVDYYLNGGGGDDKLIGAGGNDTLIGGEGSDTLRGGKGSDTMSGGDGNDTIYFDRSDKFWENDRKPINIGGEGSDTLILETGASFNTSNLSMYGFEKFIGADRADRVRGASDAVDYYLNGGGGDDKLIGAGGNDTLRGGKGSDTMSGGDGNDTIYFDRSDKFWENDRKPINIGGEGSDTLILETGASFNTSNLSMYGFEKFIGADRADRVRGASDAVDYYLNGGGGDDKLIGAGGNDILTGGEGSDILTGNRGNDTYFVDNFGDKVNENNNSGIDTIISSISFKLTDNIENLTLTGTADNYAVGNSEDNTIIGNDGDNHIEGGAGTDVLTGGAGSDLFNFREGMGNDIITDFEVGIDKINIPAGPAPDYPDFVITNIGDGTLVEYNGDSFLLKGIDAALIAPNAFSWDWDLPY</sequence>
<dbReference type="PANTHER" id="PTHR38340:SF1">
    <property type="entry name" value="S-LAYER PROTEIN"/>
    <property type="match status" value="1"/>
</dbReference>
<dbReference type="InterPro" id="IPR011049">
    <property type="entry name" value="Serralysin-like_metalloprot_C"/>
</dbReference>
<evidence type="ECO:0000256" key="2">
    <source>
        <dbReference type="ARBA" id="ARBA00004613"/>
    </source>
</evidence>
<evidence type="ECO:0000256" key="4">
    <source>
        <dbReference type="ARBA" id="ARBA00022525"/>
    </source>
</evidence>
<gene>
    <name evidence="8" type="ORF">KGB56_16435</name>
</gene>
<evidence type="ECO:0000313" key="8">
    <source>
        <dbReference type="EMBL" id="QUS54940.1"/>
    </source>
</evidence>
<dbReference type="EMBL" id="CP074126">
    <property type="protein sequence ID" value="QUS54940.1"/>
    <property type="molecule type" value="Genomic_DNA"/>
</dbReference>
<protein>
    <recommendedName>
        <fullName evidence="7">Peptidase metallopeptidase domain-containing protein</fullName>
    </recommendedName>
</protein>
<keyword evidence="5" id="KW-0677">Repeat</keyword>
<feature type="region of interest" description="Disordered" evidence="6">
    <location>
        <begin position="390"/>
        <end position="421"/>
    </location>
</feature>
<keyword evidence="9" id="KW-1185">Reference proteome</keyword>
<accession>A0ABX8AM04</accession>
<dbReference type="SUPFAM" id="SSF55486">
    <property type="entry name" value="Metalloproteases ('zincins'), catalytic domain"/>
    <property type="match status" value="1"/>
</dbReference>
<comment type="cofactor">
    <cofactor evidence="1">
        <name>Ca(2+)</name>
        <dbReference type="ChEBI" id="CHEBI:29108"/>
    </cofactor>
</comment>
<feature type="domain" description="Peptidase metallopeptidase" evidence="7">
    <location>
        <begin position="65"/>
        <end position="240"/>
    </location>
</feature>
<evidence type="ECO:0000256" key="1">
    <source>
        <dbReference type="ARBA" id="ARBA00001913"/>
    </source>
</evidence>
<reference evidence="8 9" key="1">
    <citation type="journal article" date="2021" name="Angew. Chem. Int. Ed. Engl.">
        <title>A novel family of nonribosomal peptides modulate collective behavior in Pseudovibrio bacteria isolated from marine sponges.</title>
        <authorList>
            <person name="Ioca L.P."/>
            <person name="Dai Y."/>
            <person name="Kunakom S."/>
            <person name="Diaz-Espinosa J."/>
            <person name="Krunic A."/>
            <person name="Crnkovic C.M."/>
            <person name="Orjala J."/>
            <person name="Sanchez L.M."/>
            <person name="Ferreira A.G."/>
            <person name="Berlinck R.G.S."/>
            <person name="Eustaquio A.S."/>
        </authorList>
    </citation>
    <scope>NUCLEOTIDE SEQUENCE [LARGE SCALE GENOMIC DNA]</scope>
    <source>
        <strain evidence="8 9">Ab134</strain>
    </source>
</reference>
<dbReference type="RefSeq" id="WP_211915055.1">
    <property type="nucleotide sequence ID" value="NZ_CP074126.1"/>
</dbReference>
<evidence type="ECO:0000256" key="6">
    <source>
        <dbReference type="SAM" id="MobiDB-lite"/>
    </source>
</evidence>
<name>A0ABX8AM04_9HYPH</name>
<dbReference type="PANTHER" id="PTHR38340">
    <property type="entry name" value="S-LAYER PROTEIN"/>
    <property type="match status" value="1"/>
</dbReference>
<dbReference type="SMART" id="SM00235">
    <property type="entry name" value="ZnMc"/>
    <property type="match status" value="1"/>
</dbReference>
<evidence type="ECO:0000256" key="5">
    <source>
        <dbReference type="ARBA" id="ARBA00022737"/>
    </source>
</evidence>
<evidence type="ECO:0000313" key="9">
    <source>
        <dbReference type="Proteomes" id="UP000680706"/>
    </source>
</evidence>
<feature type="region of interest" description="Disordered" evidence="6">
    <location>
        <begin position="513"/>
        <end position="532"/>
    </location>
</feature>
<keyword evidence="4" id="KW-0964">Secreted</keyword>
<dbReference type="Gene3D" id="3.40.390.10">
    <property type="entry name" value="Collagenase (Catalytic Domain)"/>
    <property type="match status" value="1"/>
</dbReference>
<dbReference type="InterPro" id="IPR034033">
    <property type="entry name" value="Serralysin-like"/>
</dbReference>
<comment type="subcellular location">
    <subcellularLocation>
        <location evidence="2">Secreted</location>
    </subcellularLocation>
</comment>
<proteinExistence type="inferred from homology"/>
<dbReference type="InterPro" id="IPR006026">
    <property type="entry name" value="Peptidase_Metallo"/>
</dbReference>
<dbReference type="InterPro" id="IPR013858">
    <property type="entry name" value="Peptidase_M10B_C"/>
</dbReference>